<sequence length="460" mass="48527">MRRRADYLRWVVYLQLATAAAHLAGAGAEESRHNSLAFPLNRLRQWREQQVGRSHGRELKLDLPTVAAGILCLASAAVSSAGGVGGGALFLPILNLVAGLDLKTATTFSAFMVTGGAASNVLYNAVFRSSTFGGGRPAIDYDIALLSEPAMLLGVTAGVVCHVVFPEWLVMLMFVSLLAWSSLKTCRAGVAAWKAETAAARRGGFCEVERGDGKEEALLVGVGGEGEEGLGGRGTPSWKKIGKLAAIWLAFLLLQSLRGDKASKSVTGIRQCGFGYWFITLSQFPLALLFTAWIFYENGYRQRRFTGVEEPLKEPAGARTTGAERLPKIIFPVAALLAGVLGGLFGIGGGLLMNPVTAATSSFMVLFSSSMSAVQYLMLGMQGKAQAAGLAAGCFVASLAGLVVVQRAVGRFGRASLIIFSVSTVMVCSMLSMACFGAIDVWGELAEGESMGFKPLCKAN</sequence>
<comment type="subcellular location">
    <subcellularLocation>
        <location evidence="1">Membrane</location>
        <topology evidence="1">Multi-pass membrane protein</topology>
    </subcellularLocation>
</comment>
<dbReference type="PANTHER" id="PTHR14255:SF3">
    <property type="entry name" value="SULFITE EXPORTER TAUE_SAFE FAMILY PROTEIN 5-RELATED"/>
    <property type="match status" value="1"/>
</dbReference>
<dbReference type="GO" id="GO:0016567">
    <property type="term" value="P:protein ubiquitination"/>
    <property type="evidence" value="ECO:0007669"/>
    <property type="project" value="TreeGrafter"/>
</dbReference>
<evidence type="ECO:0000256" key="7">
    <source>
        <dbReference type="SAM" id="SignalP"/>
    </source>
</evidence>
<keyword evidence="7" id="KW-0732">Signal</keyword>
<feature type="transmembrane region" description="Helical" evidence="6">
    <location>
        <begin position="390"/>
        <end position="409"/>
    </location>
</feature>
<keyword evidence="9" id="KW-1185">Reference proteome</keyword>
<evidence type="ECO:0000256" key="2">
    <source>
        <dbReference type="ARBA" id="ARBA00009142"/>
    </source>
</evidence>
<keyword evidence="3 6" id="KW-0812">Transmembrane</keyword>
<dbReference type="GO" id="GO:0031464">
    <property type="term" value="C:Cul4A-RING E3 ubiquitin ligase complex"/>
    <property type="evidence" value="ECO:0007669"/>
    <property type="project" value="TreeGrafter"/>
</dbReference>
<comment type="similarity">
    <text evidence="2">Belongs to the 4-toluene sulfonate uptake permease (TSUP) (TC 2.A.102) family.</text>
</comment>
<gene>
    <name evidence="8" type="ORF">SI8410_15019735</name>
</gene>
<evidence type="ECO:0000256" key="6">
    <source>
        <dbReference type="SAM" id="Phobius"/>
    </source>
</evidence>
<evidence type="ECO:0000313" key="9">
    <source>
        <dbReference type="Proteomes" id="UP000663760"/>
    </source>
</evidence>
<evidence type="ECO:0000256" key="1">
    <source>
        <dbReference type="ARBA" id="ARBA00004141"/>
    </source>
</evidence>
<feature type="signal peptide" evidence="7">
    <location>
        <begin position="1"/>
        <end position="28"/>
    </location>
</feature>
<protein>
    <submittedName>
        <fullName evidence="8">Uncharacterized protein</fullName>
    </submittedName>
</protein>
<feature type="transmembrane region" description="Helical" evidence="6">
    <location>
        <begin position="277"/>
        <end position="296"/>
    </location>
</feature>
<evidence type="ECO:0000256" key="3">
    <source>
        <dbReference type="ARBA" id="ARBA00022692"/>
    </source>
</evidence>
<accession>A0A7I8LGB0</accession>
<dbReference type="GO" id="GO:0016020">
    <property type="term" value="C:membrane"/>
    <property type="evidence" value="ECO:0007669"/>
    <property type="project" value="UniProtKB-SubCell"/>
</dbReference>
<feature type="transmembrane region" description="Helical" evidence="6">
    <location>
        <begin position="66"/>
        <end position="94"/>
    </location>
</feature>
<dbReference type="InterPro" id="IPR002781">
    <property type="entry name" value="TM_pro_TauE-like"/>
</dbReference>
<organism evidence="8 9">
    <name type="scientific">Spirodela intermedia</name>
    <name type="common">Intermediate duckweed</name>
    <dbReference type="NCBI Taxonomy" id="51605"/>
    <lineage>
        <taxon>Eukaryota</taxon>
        <taxon>Viridiplantae</taxon>
        <taxon>Streptophyta</taxon>
        <taxon>Embryophyta</taxon>
        <taxon>Tracheophyta</taxon>
        <taxon>Spermatophyta</taxon>
        <taxon>Magnoliopsida</taxon>
        <taxon>Liliopsida</taxon>
        <taxon>Araceae</taxon>
        <taxon>Lemnoideae</taxon>
        <taxon>Spirodela</taxon>
    </lineage>
</organism>
<feature type="chain" id="PRO_5029783952" evidence="7">
    <location>
        <begin position="29"/>
        <end position="460"/>
    </location>
</feature>
<keyword evidence="5 6" id="KW-0472">Membrane</keyword>
<feature type="transmembrane region" description="Helical" evidence="6">
    <location>
        <begin position="329"/>
        <end position="352"/>
    </location>
</feature>
<feature type="transmembrane region" description="Helical" evidence="6">
    <location>
        <begin position="358"/>
        <end position="378"/>
    </location>
</feature>
<evidence type="ECO:0000256" key="4">
    <source>
        <dbReference type="ARBA" id="ARBA00022989"/>
    </source>
</evidence>
<dbReference type="Pfam" id="PF01925">
    <property type="entry name" value="TauE"/>
    <property type="match status" value="1"/>
</dbReference>
<proteinExistence type="inferred from homology"/>
<feature type="transmembrane region" description="Helical" evidence="6">
    <location>
        <begin position="106"/>
        <end position="126"/>
    </location>
</feature>
<keyword evidence="4 6" id="KW-1133">Transmembrane helix</keyword>
<dbReference type="Proteomes" id="UP000663760">
    <property type="component" value="Chromosome 15"/>
</dbReference>
<feature type="transmembrane region" description="Helical" evidence="6">
    <location>
        <begin position="150"/>
        <end position="180"/>
    </location>
</feature>
<dbReference type="AlphaFoldDB" id="A0A7I8LGB0"/>
<evidence type="ECO:0000313" key="8">
    <source>
        <dbReference type="EMBL" id="CAA7409057.1"/>
    </source>
</evidence>
<feature type="transmembrane region" description="Helical" evidence="6">
    <location>
        <begin position="415"/>
        <end position="442"/>
    </location>
</feature>
<reference evidence="8" key="1">
    <citation type="submission" date="2020-02" db="EMBL/GenBank/DDBJ databases">
        <authorList>
            <person name="Scholz U."/>
            <person name="Mascher M."/>
            <person name="Fiebig A."/>
        </authorList>
    </citation>
    <scope>NUCLEOTIDE SEQUENCE</scope>
</reference>
<dbReference type="EMBL" id="LR746278">
    <property type="protein sequence ID" value="CAA7409057.1"/>
    <property type="molecule type" value="Genomic_DNA"/>
</dbReference>
<dbReference type="PANTHER" id="PTHR14255">
    <property type="entry name" value="CEREBLON"/>
    <property type="match status" value="1"/>
</dbReference>
<dbReference type="OrthoDB" id="434519at2759"/>
<name>A0A7I8LGB0_SPIIN</name>
<evidence type="ECO:0000256" key="5">
    <source>
        <dbReference type="ARBA" id="ARBA00023136"/>
    </source>
</evidence>